<dbReference type="GO" id="GO:0000978">
    <property type="term" value="F:RNA polymerase II cis-regulatory region sequence-specific DNA binding"/>
    <property type="evidence" value="ECO:0007669"/>
    <property type="project" value="TreeGrafter"/>
</dbReference>
<reference evidence="2" key="2">
    <citation type="submission" date="2025-09" db="UniProtKB">
        <authorList>
            <consortium name="Ensembl"/>
        </authorList>
    </citation>
    <scope>IDENTIFICATION</scope>
</reference>
<dbReference type="PANTHER" id="PTHR11949">
    <property type="entry name" value="INTERFERON REGULATORY FACTOR"/>
    <property type="match status" value="1"/>
</dbReference>
<dbReference type="Ensembl" id="ENSSPUT00000024818.1">
    <property type="protein sequence ID" value="ENSSPUP00000023272.1"/>
    <property type="gene ID" value="ENSSPUG00000017860.1"/>
</dbReference>
<dbReference type="GeneTree" id="ENSGT00940000162115"/>
<dbReference type="GO" id="GO:0000981">
    <property type="term" value="F:DNA-binding transcription factor activity, RNA polymerase II-specific"/>
    <property type="evidence" value="ECO:0007669"/>
    <property type="project" value="TreeGrafter"/>
</dbReference>
<protein>
    <recommendedName>
        <fullName evidence="1">Interferon regulatory factor-3 domain-containing protein</fullName>
    </recommendedName>
</protein>
<evidence type="ECO:0000313" key="3">
    <source>
        <dbReference type="Proteomes" id="UP000694392"/>
    </source>
</evidence>
<dbReference type="OMA" id="LERNQCQ"/>
<dbReference type="Pfam" id="PF10401">
    <property type="entry name" value="IRF-3"/>
    <property type="match status" value="1"/>
</dbReference>
<dbReference type="InterPro" id="IPR019471">
    <property type="entry name" value="Interferon_reg_factor-3"/>
</dbReference>
<feature type="domain" description="Interferon regulatory factor-3" evidence="1">
    <location>
        <begin position="9"/>
        <end position="162"/>
    </location>
</feature>
<keyword evidence="3" id="KW-1185">Reference proteome</keyword>
<proteinExistence type="predicted"/>
<dbReference type="InterPro" id="IPR008984">
    <property type="entry name" value="SMAD_FHA_dom_sf"/>
</dbReference>
<dbReference type="InterPro" id="IPR017855">
    <property type="entry name" value="SMAD-like_dom_sf"/>
</dbReference>
<name>A0A8D0HQM6_SPHPU</name>
<dbReference type="AlphaFoldDB" id="A0A8D0HQM6"/>
<dbReference type="GO" id="GO:0005634">
    <property type="term" value="C:nucleus"/>
    <property type="evidence" value="ECO:0007669"/>
    <property type="project" value="TreeGrafter"/>
</dbReference>
<evidence type="ECO:0000259" key="1">
    <source>
        <dbReference type="SMART" id="SM01243"/>
    </source>
</evidence>
<reference evidence="2" key="1">
    <citation type="submission" date="2025-08" db="UniProtKB">
        <authorList>
            <consortium name="Ensembl"/>
        </authorList>
    </citation>
    <scope>IDENTIFICATION</scope>
</reference>
<evidence type="ECO:0000313" key="2">
    <source>
        <dbReference type="Ensembl" id="ENSSPUP00000023272.1"/>
    </source>
</evidence>
<dbReference type="SMART" id="SM01243">
    <property type="entry name" value="IRF-3"/>
    <property type="match status" value="1"/>
</dbReference>
<dbReference type="Gene3D" id="2.60.200.10">
    <property type="match status" value="1"/>
</dbReference>
<dbReference type="GO" id="GO:0002376">
    <property type="term" value="P:immune system process"/>
    <property type="evidence" value="ECO:0007669"/>
    <property type="project" value="TreeGrafter"/>
</dbReference>
<organism evidence="2 3">
    <name type="scientific">Sphenodon punctatus</name>
    <name type="common">Tuatara</name>
    <name type="synonym">Hatteria punctata</name>
    <dbReference type="NCBI Taxonomy" id="8508"/>
    <lineage>
        <taxon>Eukaryota</taxon>
        <taxon>Metazoa</taxon>
        <taxon>Chordata</taxon>
        <taxon>Craniata</taxon>
        <taxon>Vertebrata</taxon>
        <taxon>Euteleostomi</taxon>
        <taxon>Lepidosauria</taxon>
        <taxon>Sphenodontia</taxon>
        <taxon>Sphenodontidae</taxon>
        <taxon>Sphenodon</taxon>
    </lineage>
</organism>
<dbReference type="PANTHER" id="PTHR11949:SF26">
    <property type="entry name" value="INTERFERON REGULATORY FACTOR 9"/>
    <property type="match status" value="1"/>
</dbReference>
<dbReference type="SUPFAM" id="SSF49879">
    <property type="entry name" value="SMAD/FHA domain"/>
    <property type="match status" value="1"/>
</dbReference>
<accession>A0A8D0HQM6</accession>
<sequence>MDWAPQGDCLITPAPEASTSMPRVLLPAPDEVQDPQKRQAIQELLKVLEKGLMVASNSWGLFIQRQRRCQGRVFWKGFAAPGEAASGKLERNQCQHVFDANAFRVALDHFHRHLGPCPCHQVTLCLGEELGENESMDDKLITIQMVQAFALRLQKSPVEVASISLLS</sequence>
<dbReference type="Proteomes" id="UP000694392">
    <property type="component" value="Unplaced"/>
</dbReference>